<dbReference type="Gene3D" id="3.40.630.30">
    <property type="match status" value="1"/>
</dbReference>
<keyword evidence="2" id="KW-0808">Transferase</keyword>
<dbReference type="PROSITE" id="PS51186">
    <property type="entry name" value="GNAT"/>
    <property type="match status" value="1"/>
</dbReference>
<accession>A0A1H0LSB4</accession>
<dbReference type="InterPro" id="IPR000182">
    <property type="entry name" value="GNAT_dom"/>
</dbReference>
<evidence type="ECO:0000259" key="1">
    <source>
        <dbReference type="PROSITE" id="PS51186"/>
    </source>
</evidence>
<dbReference type="GO" id="GO:0016747">
    <property type="term" value="F:acyltransferase activity, transferring groups other than amino-acyl groups"/>
    <property type="evidence" value="ECO:0007669"/>
    <property type="project" value="InterPro"/>
</dbReference>
<dbReference type="PANTHER" id="PTHR39173:SF1">
    <property type="entry name" value="ACETYLTRANSFERASE"/>
    <property type="match status" value="1"/>
</dbReference>
<dbReference type="CDD" id="cd04301">
    <property type="entry name" value="NAT_SF"/>
    <property type="match status" value="1"/>
</dbReference>
<reference evidence="3" key="1">
    <citation type="submission" date="2016-10" db="EMBL/GenBank/DDBJ databases">
        <authorList>
            <person name="Varghese N."/>
            <person name="Submissions S."/>
        </authorList>
    </citation>
    <scope>NUCLEOTIDE SEQUENCE [LARGE SCALE GENOMIC DNA]</scope>
    <source>
        <strain evidence="3">CGMCC 1.3703</strain>
    </source>
</reference>
<dbReference type="AlphaFoldDB" id="A0A1H0LSB4"/>
<dbReference type="InterPro" id="IPR016181">
    <property type="entry name" value="Acyl_CoA_acyltransferase"/>
</dbReference>
<dbReference type="Proteomes" id="UP000198860">
    <property type="component" value="Unassembled WGS sequence"/>
</dbReference>
<dbReference type="SUPFAM" id="SSF55729">
    <property type="entry name" value="Acyl-CoA N-acyltransferases (Nat)"/>
    <property type="match status" value="1"/>
</dbReference>
<sequence>MRPLKLVEPDIVLEESYLSFYKEWKDSGETMIPWVIEKDPSNFQAMVQGLHNDAKGIDLPEGFVPGSTYWLIDQENKVIGAVNIRHALTEPLRNAGGHIGYGIRPSERRKGYATELLRLSLEKSKELGIPRALVVCDEINTGSMKTILNNGGVEDEDFIEKDGNVVKRYWIEL</sequence>
<dbReference type="STRING" id="240303.SAMN05421677_107110"/>
<gene>
    <name evidence="2" type="ORF">SAMN05421677_107110</name>
</gene>
<keyword evidence="3" id="KW-1185">Reference proteome</keyword>
<evidence type="ECO:0000313" key="3">
    <source>
        <dbReference type="Proteomes" id="UP000198860"/>
    </source>
</evidence>
<protein>
    <submittedName>
        <fullName evidence="2">Predicted acetyltransferase</fullName>
    </submittedName>
</protein>
<dbReference type="EMBL" id="FNIZ01000007">
    <property type="protein sequence ID" value="SDO71122.1"/>
    <property type="molecule type" value="Genomic_DNA"/>
</dbReference>
<name>A0A1H0LSB4_HALAD</name>
<dbReference type="PANTHER" id="PTHR39173">
    <property type="entry name" value="ACETYLTRANSFERASE"/>
    <property type="match status" value="1"/>
</dbReference>
<organism evidence="2 3">
    <name type="scientific">Halobacillus aidingensis</name>
    <dbReference type="NCBI Taxonomy" id="240303"/>
    <lineage>
        <taxon>Bacteria</taxon>
        <taxon>Bacillati</taxon>
        <taxon>Bacillota</taxon>
        <taxon>Bacilli</taxon>
        <taxon>Bacillales</taxon>
        <taxon>Bacillaceae</taxon>
        <taxon>Halobacillus</taxon>
    </lineage>
</organism>
<evidence type="ECO:0000313" key="2">
    <source>
        <dbReference type="EMBL" id="SDO71122.1"/>
    </source>
</evidence>
<feature type="domain" description="N-acetyltransferase" evidence="1">
    <location>
        <begin position="30"/>
        <end position="172"/>
    </location>
</feature>
<dbReference type="Pfam" id="PF13302">
    <property type="entry name" value="Acetyltransf_3"/>
    <property type="match status" value="1"/>
</dbReference>
<proteinExistence type="predicted"/>